<proteinExistence type="predicted"/>
<dbReference type="CDD" id="cd06343">
    <property type="entry name" value="PBP1_ABC_ligand_binding-like"/>
    <property type="match status" value="1"/>
</dbReference>
<protein>
    <submittedName>
        <fullName evidence="4">ABC transporter substrate-binding protein</fullName>
    </submittedName>
</protein>
<dbReference type="RefSeq" id="WP_216957762.1">
    <property type="nucleotide sequence ID" value="NZ_JAHOPB010000001.1"/>
</dbReference>
<keyword evidence="1 2" id="KW-0732">Signal</keyword>
<dbReference type="Proteomes" id="UP000727907">
    <property type="component" value="Unassembled WGS sequence"/>
</dbReference>
<dbReference type="PANTHER" id="PTHR47235:SF1">
    <property type="entry name" value="BLR6548 PROTEIN"/>
    <property type="match status" value="1"/>
</dbReference>
<dbReference type="PANTHER" id="PTHR47235">
    <property type="entry name" value="BLR6548 PROTEIN"/>
    <property type="match status" value="1"/>
</dbReference>
<keyword evidence="5" id="KW-1185">Reference proteome</keyword>
<evidence type="ECO:0000313" key="5">
    <source>
        <dbReference type="Proteomes" id="UP000727907"/>
    </source>
</evidence>
<feature type="signal peptide" evidence="2">
    <location>
        <begin position="1"/>
        <end position="25"/>
    </location>
</feature>
<evidence type="ECO:0000313" key="4">
    <source>
        <dbReference type="EMBL" id="MBU8873526.1"/>
    </source>
</evidence>
<dbReference type="EMBL" id="JAHOPB010000001">
    <property type="protein sequence ID" value="MBU8873526.1"/>
    <property type="molecule type" value="Genomic_DNA"/>
</dbReference>
<sequence length="410" mass="45272">MTKMNRRTFAAGSAALAFSPYIASAQKKYDPGVTDKEIKLGHTNPYSGPLSAYGTIGKAIAAYWTMVNETGGINGRRINFLTYDDGFSPPKTVEMVRKLVEDDKVFAIFQLLGTPTNTVVQKYLNQKKVPQLFVATGASKWGMPKEFPWTMGWQPDYHTEAAIYAKHVLAKYKDNLKDLRIGMIYQNDDSGKDYIGGFLDGLGKENEKYVTAKVSYEVTDPTVDSQIIQIKSSGANVFFNDCAPKAAAQAIRKVADLGWKPDHYLANVSASVAAVLKPAGFENSKGIITAAYLKDATDKQWVNDADYKEWDAWMKKYLPDANPADSGNVYAYAVSSTMRHCLNACGDNLTRDNLMKQAASMKNLVVPMLLPGIKINTSPTDFYPIQSVRLSAFDGETWKLFGDVLSNEST</sequence>
<accession>A0ABS6IG06</accession>
<dbReference type="InterPro" id="IPR028081">
    <property type="entry name" value="Leu-bd"/>
</dbReference>
<evidence type="ECO:0000256" key="1">
    <source>
        <dbReference type="ARBA" id="ARBA00022729"/>
    </source>
</evidence>
<organism evidence="4 5">
    <name type="scientific">Reyranella humidisoli</name>
    <dbReference type="NCBI Taxonomy" id="2849149"/>
    <lineage>
        <taxon>Bacteria</taxon>
        <taxon>Pseudomonadati</taxon>
        <taxon>Pseudomonadota</taxon>
        <taxon>Alphaproteobacteria</taxon>
        <taxon>Hyphomicrobiales</taxon>
        <taxon>Reyranellaceae</taxon>
        <taxon>Reyranella</taxon>
    </lineage>
</organism>
<name>A0ABS6IG06_9HYPH</name>
<evidence type="ECO:0000256" key="2">
    <source>
        <dbReference type="SAM" id="SignalP"/>
    </source>
</evidence>
<evidence type="ECO:0000259" key="3">
    <source>
        <dbReference type="Pfam" id="PF13458"/>
    </source>
</evidence>
<reference evidence="4 5" key="1">
    <citation type="submission" date="2021-06" db="EMBL/GenBank/DDBJ databases">
        <authorList>
            <person name="Lee D.H."/>
        </authorList>
    </citation>
    <scope>NUCLEOTIDE SEQUENCE [LARGE SCALE GENOMIC DNA]</scope>
    <source>
        <strain evidence="4 5">MMS21-HV4-11</strain>
    </source>
</reference>
<feature type="chain" id="PRO_5047409021" evidence="2">
    <location>
        <begin position="26"/>
        <end position="410"/>
    </location>
</feature>
<dbReference type="Pfam" id="PF13458">
    <property type="entry name" value="Peripla_BP_6"/>
    <property type="match status" value="1"/>
</dbReference>
<feature type="domain" description="Leucine-binding protein" evidence="3">
    <location>
        <begin position="37"/>
        <end position="389"/>
    </location>
</feature>
<gene>
    <name evidence="4" type="ORF">KQ910_07105</name>
</gene>
<comment type="caution">
    <text evidence="4">The sequence shown here is derived from an EMBL/GenBank/DDBJ whole genome shotgun (WGS) entry which is preliminary data.</text>
</comment>